<evidence type="ECO:0000313" key="2">
    <source>
        <dbReference type="EMBL" id="CEM31163.1"/>
    </source>
</evidence>
<accession>A0A0G4GM02</accession>
<reference evidence="2 3" key="1">
    <citation type="submission" date="2014-11" db="EMBL/GenBank/DDBJ databases">
        <authorList>
            <person name="Zhu J."/>
            <person name="Qi W."/>
            <person name="Song R."/>
        </authorList>
    </citation>
    <scope>NUCLEOTIDE SEQUENCE [LARGE SCALE GENOMIC DNA]</scope>
</reference>
<dbReference type="Proteomes" id="UP000041254">
    <property type="component" value="Unassembled WGS sequence"/>
</dbReference>
<dbReference type="AlphaFoldDB" id="A0A0G4GM02"/>
<gene>
    <name evidence="2" type="ORF">Vbra_23063</name>
</gene>
<dbReference type="EMBL" id="CDMY01000717">
    <property type="protein sequence ID" value="CEM31163.1"/>
    <property type="molecule type" value="Genomic_DNA"/>
</dbReference>
<organism evidence="2 3">
    <name type="scientific">Vitrella brassicaformis (strain CCMP3155)</name>
    <dbReference type="NCBI Taxonomy" id="1169540"/>
    <lineage>
        <taxon>Eukaryota</taxon>
        <taxon>Sar</taxon>
        <taxon>Alveolata</taxon>
        <taxon>Colpodellida</taxon>
        <taxon>Vitrellaceae</taxon>
        <taxon>Vitrella</taxon>
    </lineage>
</organism>
<protein>
    <submittedName>
        <fullName evidence="2">Uncharacterized protein</fullName>
    </submittedName>
</protein>
<evidence type="ECO:0000313" key="3">
    <source>
        <dbReference type="Proteomes" id="UP000041254"/>
    </source>
</evidence>
<dbReference type="VEuPathDB" id="CryptoDB:Vbra_23063"/>
<keyword evidence="3" id="KW-1185">Reference proteome</keyword>
<name>A0A0G4GM02_VITBC</name>
<proteinExistence type="predicted"/>
<evidence type="ECO:0000256" key="1">
    <source>
        <dbReference type="SAM" id="MobiDB-lite"/>
    </source>
</evidence>
<sequence length="141" mass="15202">MSASDRTFDQGAMMNRGVMGGGVGMTTLQQQQQHPFSTSDRDIDRAVPVPPAVGTPINRYDIPEDMGDEKDLSEADDQDEEEVGEDAEGQEIGDDDDEGGMEQEQDDDDAESNAEQLADAEGELQEGADAETDEVDMDGVE</sequence>
<feature type="compositionally biased region" description="Acidic residues" evidence="1">
    <location>
        <begin position="74"/>
        <end position="141"/>
    </location>
</feature>
<dbReference type="InParanoid" id="A0A0G4GM02"/>
<feature type="region of interest" description="Disordered" evidence="1">
    <location>
        <begin position="1"/>
        <end position="141"/>
    </location>
</feature>